<dbReference type="Pfam" id="PF13673">
    <property type="entry name" value="Acetyltransf_10"/>
    <property type="match status" value="1"/>
</dbReference>
<dbReference type="CDD" id="cd04301">
    <property type="entry name" value="NAT_SF"/>
    <property type="match status" value="1"/>
</dbReference>
<proteinExistence type="predicted"/>
<dbReference type="EMBL" id="QWDC01000002">
    <property type="protein sequence ID" value="RFZ92806.1"/>
    <property type="molecule type" value="Genomic_DNA"/>
</dbReference>
<keyword evidence="2" id="KW-0808">Transferase</keyword>
<dbReference type="OrthoDB" id="424368at2"/>
<gene>
    <name evidence="2" type="ORF">D0C36_15535</name>
</gene>
<dbReference type="InterPro" id="IPR000182">
    <property type="entry name" value="GNAT_dom"/>
</dbReference>
<dbReference type="AlphaFoldDB" id="A0A372NU93"/>
<dbReference type="InterPro" id="IPR052564">
    <property type="entry name" value="N-acetyltrans/Recomb-assoc"/>
</dbReference>
<reference evidence="2 3" key="1">
    <citation type="submission" date="2018-08" db="EMBL/GenBank/DDBJ databases">
        <title>Mucilaginibacter sp. MYSH2.</title>
        <authorList>
            <person name="Seo T."/>
        </authorList>
    </citation>
    <scope>NUCLEOTIDE SEQUENCE [LARGE SCALE GENOMIC DNA]</scope>
    <source>
        <strain evidence="2 3">MYSH2</strain>
    </source>
</reference>
<evidence type="ECO:0000313" key="3">
    <source>
        <dbReference type="Proteomes" id="UP000264217"/>
    </source>
</evidence>
<evidence type="ECO:0000313" key="2">
    <source>
        <dbReference type="EMBL" id="RFZ92806.1"/>
    </source>
</evidence>
<accession>A0A372NU93</accession>
<dbReference type="PROSITE" id="PS51186">
    <property type="entry name" value="GNAT"/>
    <property type="match status" value="1"/>
</dbReference>
<dbReference type="GO" id="GO:0016747">
    <property type="term" value="F:acyltransferase activity, transferring groups other than amino-acyl groups"/>
    <property type="evidence" value="ECO:0007669"/>
    <property type="project" value="InterPro"/>
</dbReference>
<dbReference type="SUPFAM" id="SSF55729">
    <property type="entry name" value="Acyl-CoA N-acyltransferases (Nat)"/>
    <property type="match status" value="1"/>
</dbReference>
<feature type="domain" description="N-acetyltransferase" evidence="1">
    <location>
        <begin position="1"/>
        <end position="151"/>
    </location>
</feature>
<dbReference type="PANTHER" id="PTHR43451:SF1">
    <property type="entry name" value="ACETYLTRANSFERASE"/>
    <property type="match status" value="1"/>
</dbReference>
<organism evidence="2 3">
    <name type="scientific">Mucilaginibacter conchicola</name>
    <dbReference type="NCBI Taxonomy" id="2303333"/>
    <lineage>
        <taxon>Bacteria</taxon>
        <taxon>Pseudomonadati</taxon>
        <taxon>Bacteroidota</taxon>
        <taxon>Sphingobacteriia</taxon>
        <taxon>Sphingobacteriales</taxon>
        <taxon>Sphingobacteriaceae</taxon>
        <taxon>Mucilaginibacter</taxon>
    </lineage>
</organism>
<dbReference type="Proteomes" id="UP000264217">
    <property type="component" value="Unassembled WGS sequence"/>
</dbReference>
<name>A0A372NU93_9SPHI</name>
<dbReference type="RefSeq" id="WP_117392515.1">
    <property type="nucleotide sequence ID" value="NZ_QWDC01000002.1"/>
</dbReference>
<comment type="caution">
    <text evidence="2">The sequence shown here is derived from an EMBL/GenBank/DDBJ whole genome shotgun (WGS) entry which is preliminary data.</text>
</comment>
<keyword evidence="3" id="KW-1185">Reference proteome</keyword>
<dbReference type="Gene3D" id="3.40.630.30">
    <property type="match status" value="1"/>
</dbReference>
<evidence type="ECO:0000259" key="1">
    <source>
        <dbReference type="PROSITE" id="PS51186"/>
    </source>
</evidence>
<sequence>MRLATINDLEQITQLYRDTILTVNLKDYSAEQTAVWASRADNTHAWAGKISDQHFLLEEEGGVITGFSSLTDGGHVDMLFVHKDHQGKGVAGKLLREIEQEAGRRGITRLTTDASKTARPVFEHFGFSVITEQTVMVDGVALNNFKMARSL</sequence>
<dbReference type="InterPro" id="IPR016181">
    <property type="entry name" value="Acyl_CoA_acyltransferase"/>
</dbReference>
<protein>
    <submittedName>
        <fullName evidence="2">GNAT family N-acetyltransferase</fullName>
    </submittedName>
</protein>
<dbReference type="PANTHER" id="PTHR43451">
    <property type="entry name" value="ACETYLTRANSFERASE (GNAT) FAMILY PROTEIN"/>
    <property type="match status" value="1"/>
</dbReference>